<reference evidence="1" key="1">
    <citation type="submission" date="2022-03" db="EMBL/GenBank/DDBJ databases">
        <authorList>
            <person name="Martin C."/>
        </authorList>
    </citation>
    <scope>NUCLEOTIDE SEQUENCE</scope>
</reference>
<accession>A0A8S4NNB3</accession>
<keyword evidence="2" id="KW-1185">Reference proteome</keyword>
<evidence type="ECO:0000313" key="2">
    <source>
        <dbReference type="Proteomes" id="UP000749559"/>
    </source>
</evidence>
<name>A0A8S4NNB3_OWEFU</name>
<proteinExistence type="predicted"/>
<gene>
    <name evidence="1" type="ORF">OFUS_LOCUS8681</name>
</gene>
<organism evidence="1 2">
    <name type="scientific">Owenia fusiformis</name>
    <name type="common">Polychaete worm</name>
    <dbReference type="NCBI Taxonomy" id="6347"/>
    <lineage>
        <taxon>Eukaryota</taxon>
        <taxon>Metazoa</taxon>
        <taxon>Spiralia</taxon>
        <taxon>Lophotrochozoa</taxon>
        <taxon>Annelida</taxon>
        <taxon>Polychaeta</taxon>
        <taxon>Sedentaria</taxon>
        <taxon>Canalipalpata</taxon>
        <taxon>Sabellida</taxon>
        <taxon>Oweniida</taxon>
        <taxon>Oweniidae</taxon>
        <taxon>Owenia</taxon>
    </lineage>
</organism>
<dbReference type="OrthoDB" id="1726353at2759"/>
<evidence type="ECO:0008006" key="3">
    <source>
        <dbReference type="Google" id="ProtNLM"/>
    </source>
</evidence>
<dbReference type="Proteomes" id="UP000749559">
    <property type="component" value="Unassembled WGS sequence"/>
</dbReference>
<protein>
    <recommendedName>
        <fullName evidence="3">Endonuclease/exonuclease/phosphatase domain-containing protein</fullName>
    </recommendedName>
</protein>
<dbReference type="EMBL" id="CAIIXF020000004">
    <property type="protein sequence ID" value="CAH1782208.1"/>
    <property type="molecule type" value="Genomic_DNA"/>
</dbReference>
<dbReference type="InterPro" id="IPR036691">
    <property type="entry name" value="Endo/exonu/phosph_ase_sf"/>
</dbReference>
<dbReference type="AlphaFoldDB" id="A0A8S4NNB3"/>
<evidence type="ECO:0000313" key="1">
    <source>
        <dbReference type="EMBL" id="CAH1782208.1"/>
    </source>
</evidence>
<dbReference type="SUPFAM" id="SSF56219">
    <property type="entry name" value="DNase I-like"/>
    <property type="match status" value="1"/>
</dbReference>
<comment type="caution">
    <text evidence="1">The sequence shown here is derived from an EMBL/GenBank/DDBJ whole genome shotgun (WGS) entry which is preliminary data.</text>
</comment>
<dbReference type="Gene3D" id="3.60.10.10">
    <property type="entry name" value="Endonuclease/exonuclease/phosphatase"/>
    <property type="match status" value="1"/>
</dbReference>
<sequence length="430" mass="49187">MHEFIGVCSNNGRVIVIGDVNANIGNLGNTSRGVGTPSANGKLFFDMCISNGLCIRDMMNDTVGPTYTFRSHINIGQTSYIDHIAISHELVGSVTYCEVFEDSPDLSSDHLVILSKLDLYNIVPIVRAKPPSEQFAWNKLSDDEITSFYTTRLERNIEPLLTQGRHLLKTNDIRNEQIDSFSESLVDTIIKSSCDVPIKKFRKHQKPFWNPNLSHLVKTKNVAWRTWVSEGRPRQSDNEVLLCYKAANKAFKKAYSQAQRDFEQKELDKLQDDAIDQRLYWHLVSRSRGTKSQRINSIRDENGVILSDPSEIRNAWMKHFSKLATPGKSPHFNKQFHDYIQRRVTSLRTESMPNKDGILDTPITEDETNDALKALNTNRNGIIHSTRDIKVKSKQLNQDARFMVVINRKIDQTYYCNIDIIMPDLSCHVI</sequence>